<dbReference type="EMBL" id="CP070496">
    <property type="protein sequence ID" value="QSB05992.1"/>
    <property type="molecule type" value="Genomic_DNA"/>
</dbReference>
<dbReference type="RefSeq" id="WP_213172003.1">
    <property type="nucleotide sequence ID" value="NZ_CP070496.1"/>
</dbReference>
<name>A0A895XQK4_9ACTN</name>
<evidence type="ECO:0000313" key="1">
    <source>
        <dbReference type="EMBL" id="QSB05992.1"/>
    </source>
</evidence>
<dbReference type="AlphaFoldDB" id="A0A895XQK4"/>
<evidence type="ECO:0000313" key="2">
    <source>
        <dbReference type="Proteomes" id="UP000662939"/>
    </source>
</evidence>
<organism evidence="1 2">
    <name type="scientific">Natronoglycomyces albus</name>
    <dbReference type="NCBI Taxonomy" id="2811108"/>
    <lineage>
        <taxon>Bacteria</taxon>
        <taxon>Bacillati</taxon>
        <taxon>Actinomycetota</taxon>
        <taxon>Actinomycetes</taxon>
        <taxon>Glycomycetales</taxon>
        <taxon>Glycomycetaceae</taxon>
        <taxon>Natronoglycomyces</taxon>
    </lineage>
</organism>
<sequence length="74" mass="8309">MPQETILPDARLSEIQTHLHLHKARPSWRGLRCGYCREPWVDGACPTKRDATVSLMAHHHRAVSTVALPVGECL</sequence>
<keyword evidence="2" id="KW-1185">Reference proteome</keyword>
<dbReference type="Proteomes" id="UP000662939">
    <property type="component" value="Chromosome"/>
</dbReference>
<protein>
    <submittedName>
        <fullName evidence="1">Uncharacterized protein</fullName>
    </submittedName>
</protein>
<gene>
    <name evidence="1" type="ORF">JQS30_03450</name>
</gene>
<accession>A0A895XQK4</accession>
<dbReference type="KEGG" id="nav:JQS30_03450"/>
<reference evidence="1" key="1">
    <citation type="submission" date="2021-02" db="EMBL/GenBank/DDBJ databases">
        <title>Natronoglycomyces albus gen. nov., sp. nov, a haloalkaliphilic actinobacterium from a soda solonchak soil.</title>
        <authorList>
            <person name="Sorokin D.Y."/>
            <person name="Khijniak T.V."/>
            <person name="Zakharycheva A.P."/>
            <person name="Boueva O.V."/>
            <person name="Ariskina E.V."/>
            <person name="Hahnke R.L."/>
            <person name="Bunk B."/>
            <person name="Sproer C."/>
            <person name="Schumann P."/>
            <person name="Evtushenko L.I."/>
            <person name="Kublanov I.V."/>
        </authorList>
    </citation>
    <scope>NUCLEOTIDE SEQUENCE</scope>
    <source>
        <strain evidence="1">DSM 106290</strain>
    </source>
</reference>
<proteinExistence type="predicted"/>